<feature type="region of interest" description="Disordered" evidence="2">
    <location>
        <begin position="583"/>
        <end position="603"/>
    </location>
</feature>
<feature type="compositionally biased region" description="Acidic residues" evidence="2">
    <location>
        <begin position="208"/>
        <end position="222"/>
    </location>
</feature>
<evidence type="ECO:0000256" key="2">
    <source>
        <dbReference type="SAM" id="MobiDB-lite"/>
    </source>
</evidence>
<feature type="compositionally biased region" description="Polar residues" evidence="2">
    <location>
        <begin position="657"/>
        <end position="667"/>
    </location>
</feature>
<dbReference type="EMBL" id="JAAAJB010000053">
    <property type="protein sequence ID" value="KAG0268344.1"/>
    <property type="molecule type" value="Genomic_DNA"/>
</dbReference>
<feature type="compositionally biased region" description="Low complexity" evidence="2">
    <location>
        <begin position="960"/>
        <end position="989"/>
    </location>
</feature>
<evidence type="ECO:0000256" key="1">
    <source>
        <dbReference type="PROSITE-ProRule" id="PRU00235"/>
    </source>
</evidence>
<keyword evidence="4" id="KW-1185">Reference proteome</keyword>
<reference evidence="3" key="1">
    <citation type="journal article" date="2020" name="Fungal Divers.">
        <title>Resolving the Mortierellaceae phylogeny through synthesis of multi-gene phylogenetics and phylogenomics.</title>
        <authorList>
            <person name="Vandepol N."/>
            <person name="Liber J."/>
            <person name="Desiro A."/>
            <person name="Na H."/>
            <person name="Kennedy M."/>
            <person name="Barry K."/>
            <person name="Grigoriev I.V."/>
            <person name="Miller A.N."/>
            <person name="O'Donnell K."/>
            <person name="Stajich J.E."/>
            <person name="Bonito G."/>
        </authorList>
    </citation>
    <scope>NUCLEOTIDE SEQUENCE</scope>
    <source>
        <strain evidence="3">BC1065</strain>
    </source>
</reference>
<feature type="repeat" description="RCC1" evidence="1">
    <location>
        <begin position="778"/>
        <end position="830"/>
    </location>
</feature>
<proteinExistence type="predicted"/>
<feature type="region of interest" description="Disordered" evidence="2">
    <location>
        <begin position="633"/>
        <end position="667"/>
    </location>
</feature>
<protein>
    <submittedName>
        <fullName evidence="3">Uncharacterized protein</fullName>
    </submittedName>
</protein>
<feature type="compositionally biased region" description="Basic and acidic residues" evidence="2">
    <location>
        <begin position="1"/>
        <end position="11"/>
    </location>
</feature>
<feature type="region of interest" description="Disordered" evidence="2">
    <location>
        <begin position="845"/>
        <end position="877"/>
    </location>
</feature>
<dbReference type="Proteomes" id="UP000807716">
    <property type="component" value="Unassembled WGS sequence"/>
</dbReference>
<feature type="repeat" description="RCC1" evidence="1">
    <location>
        <begin position="831"/>
        <end position="883"/>
    </location>
</feature>
<feature type="region of interest" description="Disordered" evidence="2">
    <location>
        <begin position="1"/>
        <end position="42"/>
    </location>
</feature>
<feature type="region of interest" description="Disordered" evidence="2">
    <location>
        <begin position="108"/>
        <end position="130"/>
    </location>
</feature>
<feature type="compositionally biased region" description="Acidic residues" evidence="2">
    <location>
        <begin position="112"/>
        <end position="124"/>
    </location>
</feature>
<organism evidence="3 4">
    <name type="scientific">Actinomortierella ambigua</name>
    <dbReference type="NCBI Taxonomy" id="1343610"/>
    <lineage>
        <taxon>Eukaryota</taxon>
        <taxon>Fungi</taxon>
        <taxon>Fungi incertae sedis</taxon>
        <taxon>Mucoromycota</taxon>
        <taxon>Mortierellomycotina</taxon>
        <taxon>Mortierellomycetes</taxon>
        <taxon>Mortierellales</taxon>
        <taxon>Mortierellaceae</taxon>
        <taxon>Actinomortierella</taxon>
    </lineage>
</organism>
<evidence type="ECO:0000313" key="4">
    <source>
        <dbReference type="Proteomes" id="UP000807716"/>
    </source>
</evidence>
<dbReference type="Gene3D" id="2.130.10.30">
    <property type="entry name" value="Regulator of chromosome condensation 1/beta-lactamase-inhibitor protein II"/>
    <property type="match status" value="1"/>
</dbReference>
<sequence length="1286" mass="136942">MTKEGGQHEAGKLLGSKSPPVSPLTPADQAMAHQHQRQYAQPECHDTMIGLPCTPGAKDAVGIKAIGRTQSTLVNPEVYSLPAPGNKPHATTQQDASDELADLASGLHEAQENDDDDDDDDDFLMEQFEGDHEDIRNITLSGMLMRHLELGDSDNSNDDEDENYAVTERYGRDVPVMLDADDEESQLVKKRAADRTITRSPEGYDTSNGEDDQGSGDGDDEYGTTIDVTDVDDTFYGQQGNRTMVFMSKLTSALADGDMSLLPLDRTMNPYDLPNCTLLADTTILYGNGKRGPFEESVESKTETHRHHPVGKMPISFLDELNDYCLANPMPLYESTPANIHDGHPIPSEQSTAETLNFNQNALQPNLPWTPDNHIQPNRSNQAPRPAPIITRNLLDLPRTRPSATSSFHGSRASSSFPAFSAGAEALSSPPPLASTFSSPLTADTELCYRSAKESLTTNNSREFFFASPTLPPVVHEHEGRVATDMTQLPQQQQQQKQQQREQKPLLLQISTSKSKTQPTTTLSHWHPLATHTPHHHEPKTPKDEGDSFPPITMIVIPSNTRCETPTSSLESTRNASIKSLAAKLKAQSTTHPSQLPQSCGRGFLPPRTRLVASGARHTVVATEKGEVYSWWWREEEEEENDDDEGGEGRDDDERSTGSSATTVSLNSVAARTAAIATGTKLEDRDESGQPTSDWLDLVLGRSMAADSRPGSLQGTTTMYRPGLVFIPVASTLGGEEKKAAGKDDTVIGENPSASQEAFTIHKIVCSDHASFVLMTSGELWGWGTFKDAQGQPIGLVPSGRAYTRPERLCDTAIKDVACGRNHILLLTATGEVITWGSNDSGQLGRRCHHHRGAPEGYATKSHEGAQDKVPTGQDATAEPTFDLGPFFVSALPSPNGIIGIGAGKEASYCWDASTLYGWGDILYGPEAVLGGDVAAPAATEGSSTLTEMSVPLRSRLGDSGSTAVLGSSGSSGSRNSSSSENGSGSNHSYGRRSPLPPPRRHGFIPSTRVNARGRHYVERPTAIPLPYRGVTLKQVQGGSRHTVILTKSGLVLTMGEDEFGQLGISTPPAASPYPSVEAMAATTTTTTTTATATRYTANATGIISADKAAAAAAATSSPRLLPVLAPICTGVKEISCGAYHTIVCTERGQGYIWGKGYQPGTVAEGSISSSSSCSSIGISAASPTSSSCAQVRSGDGGTGTGAGGGDILAHASPGSLVSSSSSPLVISSLCSSLSSLSLQQNSYRRRGSRHAIILEPGQRILKVSALTQSPHAVALIISDTLSFTK</sequence>
<dbReference type="PROSITE" id="PS50012">
    <property type="entry name" value="RCC1_3"/>
    <property type="match status" value="2"/>
</dbReference>
<dbReference type="PROSITE" id="PS00626">
    <property type="entry name" value="RCC1_2"/>
    <property type="match status" value="1"/>
</dbReference>
<dbReference type="OrthoDB" id="61110at2759"/>
<feature type="compositionally biased region" description="Polar residues" evidence="2">
    <location>
        <begin position="588"/>
        <end position="598"/>
    </location>
</feature>
<feature type="compositionally biased region" description="Gly residues" evidence="2">
    <location>
        <begin position="1195"/>
        <end position="1205"/>
    </location>
</feature>
<name>A0A9P6UAV9_9FUNG</name>
<dbReference type="InterPro" id="IPR051553">
    <property type="entry name" value="Ran_GTPase-activating"/>
</dbReference>
<dbReference type="Pfam" id="PF13540">
    <property type="entry name" value="RCC1_2"/>
    <property type="match status" value="2"/>
</dbReference>
<feature type="region of interest" description="Disordered" evidence="2">
    <location>
        <begin position="175"/>
        <end position="226"/>
    </location>
</feature>
<feature type="compositionally biased region" description="Low complexity" evidence="2">
    <location>
        <begin position="512"/>
        <end position="524"/>
    </location>
</feature>
<dbReference type="SUPFAM" id="SSF50985">
    <property type="entry name" value="RCC1/BLIP-II"/>
    <property type="match status" value="1"/>
</dbReference>
<accession>A0A9P6UAV9</accession>
<feature type="region of interest" description="Disordered" evidence="2">
    <location>
        <begin position="954"/>
        <end position="1015"/>
    </location>
</feature>
<feature type="compositionally biased region" description="Acidic residues" evidence="2">
    <location>
        <begin position="635"/>
        <end position="646"/>
    </location>
</feature>
<dbReference type="InterPro" id="IPR000408">
    <property type="entry name" value="Reg_chr_condens"/>
</dbReference>
<gene>
    <name evidence="3" type="ORF">DFQ27_006967</name>
</gene>
<dbReference type="PANTHER" id="PTHR45982:SF1">
    <property type="entry name" value="REGULATOR OF CHROMOSOME CONDENSATION"/>
    <property type="match status" value="1"/>
</dbReference>
<evidence type="ECO:0000313" key="3">
    <source>
        <dbReference type="EMBL" id="KAG0268344.1"/>
    </source>
</evidence>
<dbReference type="PANTHER" id="PTHR45982">
    <property type="entry name" value="REGULATOR OF CHROMOSOME CONDENSATION"/>
    <property type="match status" value="1"/>
</dbReference>
<dbReference type="PRINTS" id="PR00633">
    <property type="entry name" value="RCCNDNSATION"/>
</dbReference>
<feature type="compositionally biased region" description="Basic and acidic residues" evidence="2">
    <location>
        <begin position="647"/>
        <end position="656"/>
    </location>
</feature>
<feature type="region of interest" description="Disordered" evidence="2">
    <location>
        <begin position="512"/>
        <end position="549"/>
    </location>
</feature>
<feature type="region of interest" description="Disordered" evidence="2">
    <location>
        <begin position="1183"/>
        <end position="1205"/>
    </location>
</feature>
<dbReference type="InterPro" id="IPR009091">
    <property type="entry name" value="RCC1/BLIP-II"/>
</dbReference>
<comment type="caution">
    <text evidence="3">The sequence shown here is derived from an EMBL/GenBank/DDBJ whole genome shotgun (WGS) entry which is preliminary data.</text>
</comment>